<evidence type="ECO:0000256" key="1">
    <source>
        <dbReference type="ARBA" id="ARBA00004651"/>
    </source>
</evidence>
<evidence type="ECO:0000313" key="8">
    <source>
        <dbReference type="Proteomes" id="UP001589785"/>
    </source>
</evidence>
<keyword evidence="3 6" id="KW-0812">Transmembrane</keyword>
<gene>
    <name evidence="7" type="ORF">ACFFHQ_12750</name>
</gene>
<keyword evidence="2" id="KW-1003">Cell membrane</keyword>
<name>A0ABV6GUX7_9BACL</name>
<dbReference type="InterPro" id="IPR001123">
    <property type="entry name" value="LeuE-type"/>
</dbReference>
<proteinExistence type="predicted"/>
<evidence type="ECO:0000256" key="3">
    <source>
        <dbReference type="ARBA" id="ARBA00022692"/>
    </source>
</evidence>
<comment type="caution">
    <text evidence="7">The sequence shown here is derived from an EMBL/GenBank/DDBJ whole genome shotgun (WGS) entry which is preliminary data.</text>
</comment>
<evidence type="ECO:0000256" key="5">
    <source>
        <dbReference type="ARBA" id="ARBA00023136"/>
    </source>
</evidence>
<keyword evidence="8" id="KW-1185">Reference proteome</keyword>
<evidence type="ECO:0000313" key="7">
    <source>
        <dbReference type="EMBL" id="MFC0298280.1"/>
    </source>
</evidence>
<dbReference type="Pfam" id="PF01810">
    <property type="entry name" value="LysE"/>
    <property type="match status" value="1"/>
</dbReference>
<keyword evidence="5 6" id="KW-0472">Membrane</keyword>
<dbReference type="Proteomes" id="UP001589785">
    <property type="component" value="Unassembled WGS sequence"/>
</dbReference>
<feature type="transmembrane region" description="Helical" evidence="6">
    <location>
        <begin position="65"/>
        <end position="88"/>
    </location>
</feature>
<feature type="transmembrane region" description="Helical" evidence="6">
    <location>
        <begin position="189"/>
        <end position="205"/>
    </location>
</feature>
<accession>A0ABV6GUX7</accession>
<evidence type="ECO:0000256" key="6">
    <source>
        <dbReference type="SAM" id="Phobius"/>
    </source>
</evidence>
<dbReference type="EMBL" id="JBHLVN010000071">
    <property type="protein sequence ID" value="MFC0298280.1"/>
    <property type="molecule type" value="Genomic_DNA"/>
</dbReference>
<feature type="transmembrane region" description="Helical" evidence="6">
    <location>
        <begin position="149"/>
        <end position="168"/>
    </location>
</feature>
<feature type="transmembrane region" description="Helical" evidence="6">
    <location>
        <begin position="40"/>
        <end position="59"/>
    </location>
</feature>
<comment type="subcellular location">
    <subcellularLocation>
        <location evidence="1">Cell membrane</location>
        <topology evidence="1">Multi-pass membrane protein</topology>
    </subcellularLocation>
</comment>
<dbReference type="PANTHER" id="PTHR30086">
    <property type="entry name" value="ARGININE EXPORTER PROTEIN ARGO"/>
    <property type="match status" value="1"/>
</dbReference>
<sequence>MDIETIFSFFGVAVLLTLAPGPDILFVIAQSLSQGKWAGISTALGLCTGLVVHISAATLGVSAVIYQSALAFAAVKYAGAAYLLYLAWQAFNEKNADLAFGRQEPMAYFSLYKKGILMNVLNPKVSLFFLALLPQFVNQHAGHVPRQMLLLGAIFLVQALIIFTLVSIGAEKLRHLLLSNKRIAERINWLKGALFALIGIQIAFSERS</sequence>
<organism evidence="7 8">
    <name type="scientific">Geobacillus jurassicus</name>
    <dbReference type="NCBI Taxonomy" id="235932"/>
    <lineage>
        <taxon>Bacteria</taxon>
        <taxon>Bacillati</taxon>
        <taxon>Bacillota</taxon>
        <taxon>Bacilli</taxon>
        <taxon>Bacillales</taxon>
        <taxon>Anoxybacillaceae</taxon>
        <taxon>Geobacillus</taxon>
    </lineage>
</organism>
<evidence type="ECO:0000256" key="4">
    <source>
        <dbReference type="ARBA" id="ARBA00022989"/>
    </source>
</evidence>
<keyword evidence="4 6" id="KW-1133">Transmembrane helix</keyword>
<feature type="transmembrane region" description="Helical" evidence="6">
    <location>
        <begin position="6"/>
        <end position="28"/>
    </location>
</feature>
<reference evidence="7 8" key="1">
    <citation type="submission" date="2024-09" db="EMBL/GenBank/DDBJ databases">
        <authorList>
            <person name="Sun Q."/>
            <person name="Mori K."/>
        </authorList>
    </citation>
    <scope>NUCLEOTIDE SEQUENCE [LARGE SCALE GENOMIC DNA]</scope>
    <source>
        <strain evidence="7 8">CCM 7224</strain>
    </source>
</reference>
<protein>
    <submittedName>
        <fullName evidence="7">LysE family translocator</fullName>
    </submittedName>
</protein>
<dbReference type="PANTHER" id="PTHR30086:SF20">
    <property type="entry name" value="ARGININE EXPORTER PROTEIN ARGO-RELATED"/>
    <property type="match status" value="1"/>
</dbReference>
<dbReference type="RefSeq" id="WP_066229823.1">
    <property type="nucleotide sequence ID" value="NZ_JBHLVN010000071.1"/>
</dbReference>
<dbReference type="PIRSF" id="PIRSF006324">
    <property type="entry name" value="LeuE"/>
    <property type="match status" value="1"/>
</dbReference>
<evidence type="ECO:0000256" key="2">
    <source>
        <dbReference type="ARBA" id="ARBA00022475"/>
    </source>
</evidence>